<evidence type="ECO:0000256" key="1">
    <source>
        <dbReference type="ARBA" id="ARBA00022460"/>
    </source>
</evidence>
<dbReference type="Proteomes" id="UP000079169">
    <property type="component" value="Unplaced"/>
</dbReference>
<feature type="chain" id="PRO_5010269966" evidence="3">
    <location>
        <begin position="19"/>
        <end position="139"/>
    </location>
</feature>
<dbReference type="KEGG" id="dci:103507855"/>
<protein>
    <submittedName>
        <fullName evidence="5">Cuticle protein 7-like</fullName>
    </submittedName>
</protein>
<dbReference type="GO" id="GO:0005615">
    <property type="term" value="C:extracellular space"/>
    <property type="evidence" value="ECO:0007669"/>
    <property type="project" value="TreeGrafter"/>
</dbReference>
<dbReference type="InterPro" id="IPR051217">
    <property type="entry name" value="Insect_Cuticle_Struc_Prot"/>
</dbReference>
<evidence type="ECO:0000313" key="5">
    <source>
        <dbReference type="RefSeq" id="XP_008470594.1"/>
    </source>
</evidence>
<dbReference type="OMA" id="PAYSHPE"/>
<gene>
    <name evidence="5" type="primary">LOC103507855</name>
</gene>
<dbReference type="GeneID" id="103507855"/>
<keyword evidence="3" id="KW-0732">Signal</keyword>
<evidence type="ECO:0000256" key="2">
    <source>
        <dbReference type="PROSITE-ProRule" id="PRU00497"/>
    </source>
</evidence>
<dbReference type="GO" id="GO:0031012">
    <property type="term" value="C:extracellular matrix"/>
    <property type="evidence" value="ECO:0007669"/>
    <property type="project" value="TreeGrafter"/>
</dbReference>
<dbReference type="PROSITE" id="PS51155">
    <property type="entry name" value="CHIT_BIND_RR_2"/>
    <property type="match status" value="1"/>
</dbReference>
<accession>A0A1S3CYX2</accession>
<dbReference type="OrthoDB" id="6382835at2759"/>
<dbReference type="RefSeq" id="XP_008470594.1">
    <property type="nucleotide sequence ID" value="XM_008472372.2"/>
</dbReference>
<name>A0A1S3CYX2_DIACI</name>
<keyword evidence="1 2" id="KW-0193">Cuticle</keyword>
<dbReference type="AlphaFoldDB" id="A0A1S3CYX2"/>
<organism evidence="4 5">
    <name type="scientific">Diaphorina citri</name>
    <name type="common">Asian citrus psyllid</name>
    <dbReference type="NCBI Taxonomy" id="121845"/>
    <lineage>
        <taxon>Eukaryota</taxon>
        <taxon>Metazoa</taxon>
        <taxon>Ecdysozoa</taxon>
        <taxon>Arthropoda</taxon>
        <taxon>Hexapoda</taxon>
        <taxon>Insecta</taxon>
        <taxon>Pterygota</taxon>
        <taxon>Neoptera</taxon>
        <taxon>Paraneoptera</taxon>
        <taxon>Hemiptera</taxon>
        <taxon>Sternorrhyncha</taxon>
        <taxon>Psylloidea</taxon>
        <taxon>Psyllidae</taxon>
        <taxon>Diaphorininae</taxon>
        <taxon>Diaphorina</taxon>
    </lineage>
</organism>
<dbReference type="PANTHER" id="PTHR12236:SF86">
    <property type="entry name" value="CCP84AC-RELATED"/>
    <property type="match status" value="1"/>
</dbReference>
<evidence type="ECO:0000256" key="3">
    <source>
        <dbReference type="SAM" id="SignalP"/>
    </source>
</evidence>
<dbReference type="PaxDb" id="121845-A0A1S3CYX2"/>
<dbReference type="PANTHER" id="PTHR12236">
    <property type="entry name" value="STRUCTURAL CONTITUENT OF CUTICLE"/>
    <property type="match status" value="1"/>
</dbReference>
<feature type="signal peptide" evidence="3">
    <location>
        <begin position="1"/>
        <end position="18"/>
    </location>
</feature>
<dbReference type="InterPro" id="IPR031311">
    <property type="entry name" value="CHIT_BIND_RR_consensus"/>
</dbReference>
<sequence length="139" mass="14955">MSAKIAIVLAAVAVVAQCQYYSAPSYGGHGYAAPAYKAEVYPDAHPKYDFAYDVADSYTGDIKSQHESRDGDYVSGYYSLVEADGSKRIVEYTADGYNGFNAVVKKEGGYAPSYAAPKYAAPAYAAPAYKPAYSAYPKY</sequence>
<dbReference type="PRINTS" id="PR00947">
    <property type="entry name" value="CUTICLE"/>
</dbReference>
<evidence type="ECO:0000313" key="4">
    <source>
        <dbReference type="Proteomes" id="UP000079169"/>
    </source>
</evidence>
<dbReference type="PROSITE" id="PS00233">
    <property type="entry name" value="CHIT_BIND_RR_1"/>
    <property type="match status" value="1"/>
</dbReference>
<reference evidence="5" key="1">
    <citation type="submission" date="2025-08" db="UniProtKB">
        <authorList>
            <consortium name="RefSeq"/>
        </authorList>
    </citation>
    <scope>IDENTIFICATION</scope>
</reference>
<dbReference type="Pfam" id="PF00379">
    <property type="entry name" value="Chitin_bind_4"/>
    <property type="match status" value="1"/>
</dbReference>
<dbReference type="STRING" id="121845.A0A1S3CYX2"/>
<dbReference type="InterPro" id="IPR000618">
    <property type="entry name" value="Insect_cuticle"/>
</dbReference>
<keyword evidence="4" id="KW-1185">Reference proteome</keyword>
<dbReference type="GO" id="GO:0042302">
    <property type="term" value="F:structural constituent of cuticle"/>
    <property type="evidence" value="ECO:0007669"/>
    <property type="project" value="UniProtKB-UniRule"/>
</dbReference>
<proteinExistence type="predicted"/>